<dbReference type="InterPro" id="IPR027417">
    <property type="entry name" value="P-loop_NTPase"/>
</dbReference>
<evidence type="ECO:0000256" key="4">
    <source>
        <dbReference type="PIRSR" id="PIRSR606689-2"/>
    </source>
</evidence>
<dbReference type="PROSITE" id="PS51417">
    <property type="entry name" value="ARF"/>
    <property type="match status" value="1"/>
</dbReference>
<dbReference type="GO" id="GO:0005525">
    <property type="term" value="F:GTP binding"/>
    <property type="evidence" value="ECO:0007669"/>
    <property type="project" value="UniProtKB-KW"/>
</dbReference>
<name>A0A9W7LFD0_9STRA</name>
<dbReference type="InterPro" id="IPR051995">
    <property type="entry name" value="Ciliary_GTPase"/>
</dbReference>
<feature type="region of interest" description="Disordered" evidence="5">
    <location>
        <begin position="1"/>
        <end position="39"/>
    </location>
</feature>
<proteinExistence type="predicted"/>
<evidence type="ECO:0000256" key="2">
    <source>
        <dbReference type="ARBA" id="ARBA00023134"/>
    </source>
</evidence>
<dbReference type="PANTHER" id="PTHR46090:SF2">
    <property type="entry name" value="ADP-RIBOSYLATION FACTOR-LIKE PROTEIN 13B"/>
    <property type="match status" value="1"/>
</dbReference>
<accession>A0A9W7LFD0</accession>
<dbReference type="SUPFAM" id="SSF52540">
    <property type="entry name" value="P-loop containing nucleoside triphosphate hydrolases"/>
    <property type="match status" value="1"/>
</dbReference>
<keyword evidence="4" id="KW-0460">Magnesium</keyword>
<dbReference type="GO" id="GO:0046872">
    <property type="term" value="F:metal ion binding"/>
    <property type="evidence" value="ECO:0007669"/>
    <property type="project" value="UniProtKB-KW"/>
</dbReference>
<evidence type="ECO:0000256" key="3">
    <source>
        <dbReference type="PIRSR" id="PIRSR606689-1"/>
    </source>
</evidence>
<dbReference type="OrthoDB" id="14717at2759"/>
<keyword evidence="2 3" id="KW-0342">GTP-binding</keyword>
<feature type="binding site" evidence="3">
    <location>
        <begin position="238"/>
        <end position="245"/>
    </location>
    <ligand>
        <name>GTP</name>
        <dbReference type="ChEBI" id="CHEBI:37565"/>
    </ligand>
</feature>
<evidence type="ECO:0000313" key="7">
    <source>
        <dbReference type="Proteomes" id="UP001165065"/>
    </source>
</evidence>
<dbReference type="AlphaFoldDB" id="A0A9W7LFD0"/>
<comment type="caution">
    <text evidence="6">The sequence shown here is derived from an EMBL/GenBank/DDBJ whole genome shotgun (WGS) entry which is preliminary data.</text>
</comment>
<feature type="region of interest" description="Disordered" evidence="5">
    <location>
        <begin position="191"/>
        <end position="223"/>
    </location>
</feature>
<protein>
    <submittedName>
        <fullName evidence="6">Uncharacterized protein</fullName>
    </submittedName>
</protein>
<dbReference type="SMART" id="SM00178">
    <property type="entry name" value="SAR"/>
    <property type="match status" value="1"/>
</dbReference>
<organism evidence="6 7">
    <name type="scientific">Triparma columacea</name>
    <dbReference type="NCBI Taxonomy" id="722753"/>
    <lineage>
        <taxon>Eukaryota</taxon>
        <taxon>Sar</taxon>
        <taxon>Stramenopiles</taxon>
        <taxon>Ochrophyta</taxon>
        <taxon>Bolidophyceae</taxon>
        <taxon>Parmales</taxon>
        <taxon>Triparmaceae</taxon>
        <taxon>Triparma</taxon>
    </lineage>
</organism>
<dbReference type="Pfam" id="PF00025">
    <property type="entry name" value="Arf"/>
    <property type="match status" value="1"/>
</dbReference>
<dbReference type="PRINTS" id="PR00328">
    <property type="entry name" value="SAR1GTPBP"/>
</dbReference>
<dbReference type="SMART" id="SM00177">
    <property type="entry name" value="ARF"/>
    <property type="match status" value="1"/>
</dbReference>
<feature type="binding site" evidence="3">
    <location>
        <begin position="341"/>
        <end position="344"/>
    </location>
    <ligand>
        <name>GTP</name>
        <dbReference type="ChEBI" id="CHEBI:37565"/>
    </ligand>
</feature>
<feature type="compositionally biased region" description="Low complexity" evidence="5">
    <location>
        <begin position="191"/>
        <end position="219"/>
    </location>
</feature>
<dbReference type="Proteomes" id="UP001165065">
    <property type="component" value="Unassembled WGS sequence"/>
</dbReference>
<dbReference type="Gene3D" id="3.40.50.300">
    <property type="entry name" value="P-loop containing nucleotide triphosphate hydrolases"/>
    <property type="match status" value="1"/>
</dbReference>
<sequence length="526" mass="57724">MTSDASPSNPPLTLPSLQRPTLTPIHRPTTAPSSSHVDTLRALRKQRRIDRMQTPSASQKKVVESTHVYLTTRVDPVMSKAITYMLIEQPKAENIVSVLLKYFTELAAGVTLDPTSAAKQNRKTNSADRLYMAKAMSPVFTKLMNLLLALRPANVPEYLVGACQGFVDNSEFKDLGVVVKPAVPETVTLVPAEEAAPATPTEVTADASVTTTTTSVTAAPSPPKKVPYPKKMVILMLGLDGGGKSTMLAAVQGDPDPKCKPTVGFVPNTLRLENSQVQFYDLGGGDNIRDIWDCYYGDGHAVVYVIDAAADDMKFGRSIKVAKETLGHEYISKKPTLIFCNKSESKAARSAEEVAEELGMSDDATTKIVSSTMHPKMTPTGEVDGRIDEGLEWLFDTVAMDFENIKERVKKDIETQKAKEAKEKAEKDRRVMKKSICKAFGVGGEEKEDVFSQEDGFEFLAQEIGFMKAEELDEEGREIAEMVGYQKLALMMCGGMKAPISSKKKKYEWSEIKEYVEGIKAEIEGL</sequence>
<dbReference type="EMBL" id="BRYA01000348">
    <property type="protein sequence ID" value="GMI47517.1"/>
    <property type="molecule type" value="Genomic_DNA"/>
</dbReference>
<gene>
    <name evidence="6" type="ORF">TrCOL_g13160</name>
</gene>
<evidence type="ECO:0000256" key="5">
    <source>
        <dbReference type="SAM" id="MobiDB-lite"/>
    </source>
</evidence>
<keyword evidence="1 3" id="KW-0547">Nucleotide-binding</keyword>
<reference evidence="7" key="1">
    <citation type="journal article" date="2023" name="Commun. Biol.">
        <title>Genome analysis of Parmales, the sister group of diatoms, reveals the evolutionary specialization of diatoms from phago-mixotrophs to photoautotrophs.</title>
        <authorList>
            <person name="Ban H."/>
            <person name="Sato S."/>
            <person name="Yoshikawa S."/>
            <person name="Yamada K."/>
            <person name="Nakamura Y."/>
            <person name="Ichinomiya M."/>
            <person name="Sato N."/>
            <person name="Blanc-Mathieu R."/>
            <person name="Endo H."/>
            <person name="Kuwata A."/>
            <person name="Ogata H."/>
        </authorList>
    </citation>
    <scope>NUCLEOTIDE SEQUENCE [LARGE SCALE GENOMIC DNA]</scope>
</reference>
<dbReference type="PANTHER" id="PTHR46090">
    <property type="entry name" value="ADP-RIBOSYLATION FACTOR-LIKE PROTEIN 13B"/>
    <property type="match status" value="1"/>
</dbReference>
<dbReference type="InterPro" id="IPR006689">
    <property type="entry name" value="Small_GTPase_ARF/SAR"/>
</dbReference>
<evidence type="ECO:0000256" key="1">
    <source>
        <dbReference type="ARBA" id="ARBA00022741"/>
    </source>
</evidence>
<keyword evidence="4" id="KW-0479">Metal-binding</keyword>
<keyword evidence="7" id="KW-1185">Reference proteome</keyword>
<feature type="binding site" evidence="3">
    <location>
        <position position="284"/>
    </location>
    <ligand>
        <name>GTP</name>
        <dbReference type="ChEBI" id="CHEBI:37565"/>
    </ligand>
</feature>
<dbReference type="GO" id="GO:0003924">
    <property type="term" value="F:GTPase activity"/>
    <property type="evidence" value="ECO:0007669"/>
    <property type="project" value="InterPro"/>
</dbReference>
<feature type="binding site" evidence="4">
    <location>
        <position position="262"/>
    </location>
    <ligand>
        <name>Mg(2+)</name>
        <dbReference type="ChEBI" id="CHEBI:18420"/>
    </ligand>
</feature>
<feature type="binding site" evidence="4">
    <location>
        <position position="245"/>
    </location>
    <ligand>
        <name>Mg(2+)</name>
        <dbReference type="ChEBI" id="CHEBI:18420"/>
    </ligand>
</feature>
<evidence type="ECO:0000313" key="6">
    <source>
        <dbReference type="EMBL" id="GMI47517.1"/>
    </source>
</evidence>